<keyword evidence="8" id="KW-1185">Reference proteome</keyword>
<dbReference type="InterPro" id="IPR025204">
    <property type="entry name" value="CENP-L"/>
</dbReference>
<evidence type="ECO:0000256" key="6">
    <source>
        <dbReference type="ARBA" id="ARBA00023328"/>
    </source>
</evidence>
<dbReference type="PANTHER" id="PTHR31740">
    <property type="entry name" value="CENTROMERE PROTEIN L"/>
    <property type="match status" value="1"/>
</dbReference>
<protein>
    <submittedName>
        <fullName evidence="7">Uncharacterized protein</fullName>
    </submittedName>
</protein>
<evidence type="ECO:0000256" key="1">
    <source>
        <dbReference type="ARBA" id="ARBA00004123"/>
    </source>
</evidence>
<comment type="similarity">
    <text evidence="3">Belongs to the CENP-L/IML3 family.</text>
</comment>
<keyword evidence="6" id="KW-0137">Centromere</keyword>
<dbReference type="GO" id="GO:0000775">
    <property type="term" value="C:chromosome, centromeric region"/>
    <property type="evidence" value="ECO:0007669"/>
    <property type="project" value="UniProtKB-SubCell"/>
</dbReference>
<proteinExistence type="inferred from homology"/>
<evidence type="ECO:0000313" key="7">
    <source>
        <dbReference type="EMBL" id="ODQ67416.1"/>
    </source>
</evidence>
<evidence type="ECO:0000256" key="5">
    <source>
        <dbReference type="ARBA" id="ARBA00023242"/>
    </source>
</evidence>
<sequence length="309" mass="35388">MENVNFKLLCDNTLTLHRGTELHEFQIDKVDHYAISLDATLKRFARKTLIRKLEFEEEPEARATWSFDIVKKGNRTLLRQLLLMSLNGYVNKIYIGFEIPDRKSDLASRHGIIIVSRCSSDVRSLVFSWLSNRFDTYIRAQTIDQAFIVSVFEKYAKRCGGSETIRAPTDLTFSNPLNSSKLKSIILSIDHFNLRGLLEISKDDSIIDIFLQHAKRHTAIDYNKLSIIQISCAGFIMTTTGRIKIFSKEFTTSNVEENISQSERVVWDIFDDLLNIIDDSLREALLPMALSTRPGQNGLENIYKSAKIV</sequence>
<dbReference type="EMBL" id="KV454407">
    <property type="protein sequence ID" value="ODQ67416.1"/>
    <property type="molecule type" value="Genomic_DNA"/>
</dbReference>
<accession>A0A1E3PPQ7</accession>
<reference evidence="7 8" key="1">
    <citation type="journal article" date="2016" name="Proc. Natl. Acad. Sci. U.S.A.">
        <title>Comparative genomics of biotechnologically important yeasts.</title>
        <authorList>
            <person name="Riley R."/>
            <person name="Haridas S."/>
            <person name="Wolfe K.H."/>
            <person name="Lopes M.R."/>
            <person name="Hittinger C.T."/>
            <person name="Goeker M."/>
            <person name="Salamov A.A."/>
            <person name="Wisecaver J.H."/>
            <person name="Long T.M."/>
            <person name="Calvey C.H."/>
            <person name="Aerts A.L."/>
            <person name="Barry K.W."/>
            <person name="Choi C."/>
            <person name="Clum A."/>
            <person name="Coughlan A.Y."/>
            <person name="Deshpande S."/>
            <person name="Douglass A.P."/>
            <person name="Hanson S.J."/>
            <person name="Klenk H.-P."/>
            <person name="LaButti K.M."/>
            <person name="Lapidus A."/>
            <person name="Lindquist E.A."/>
            <person name="Lipzen A.M."/>
            <person name="Meier-Kolthoff J.P."/>
            <person name="Ohm R.A."/>
            <person name="Otillar R.P."/>
            <person name="Pangilinan J.L."/>
            <person name="Peng Y."/>
            <person name="Rokas A."/>
            <person name="Rosa C.A."/>
            <person name="Scheuner C."/>
            <person name="Sibirny A.A."/>
            <person name="Slot J.C."/>
            <person name="Stielow J.B."/>
            <person name="Sun H."/>
            <person name="Kurtzman C.P."/>
            <person name="Blackwell M."/>
            <person name="Grigoriev I.V."/>
            <person name="Jeffries T.W."/>
        </authorList>
    </citation>
    <scope>NUCLEOTIDE SEQUENCE [LARGE SCALE GENOMIC DNA]</scope>
    <source>
        <strain evidence="7 8">DSM 6958</strain>
    </source>
</reference>
<gene>
    <name evidence="7" type="ORF">NADFUDRAFT_64549</name>
</gene>
<evidence type="ECO:0000256" key="4">
    <source>
        <dbReference type="ARBA" id="ARBA00022454"/>
    </source>
</evidence>
<keyword evidence="4" id="KW-0158">Chromosome</keyword>
<dbReference type="AlphaFoldDB" id="A0A1E3PPQ7"/>
<dbReference type="Pfam" id="PF13092">
    <property type="entry name" value="CENP-L"/>
    <property type="match status" value="1"/>
</dbReference>
<name>A0A1E3PPQ7_9ASCO</name>
<dbReference type="OrthoDB" id="8864979at2759"/>
<evidence type="ECO:0000256" key="2">
    <source>
        <dbReference type="ARBA" id="ARBA00004584"/>
    </source>
</evidence>
<dbReference type="GO" id="GO:0005634">
    <property type="term" value="C:nucleus"/>
    <property type="evidence" value="ECO:0007669"/>
    <property type="project" value="UniProtKB-SubCell"/>
</dbReference>
<dbReference type="Proteomes" id="UP000095009">
    <property type="component" value="Unassembled WGS sequence"/>
</dbReference>
<evidence type="ECO:0000313" key="8">
    <source>
        <dbReference type="Proteomes" id="UP000095009"/>
    </source>
</evidence>
<organism evidence="7 8">
    <name type="scientific">Nadsonia fulvescens var. elongata DSM 6958</name>
    <dbReference type="NCBI Taxonomy" id="857566"/>
    <lineage>
        <taxon>Eukaryota</taxon>
        <taxon>Fungi</taxon>
        <taxon>Dikarya</taxon>
        <taxon>Ascomycota</taxon>
        <taxon>Saccharomycotina</taxon>
        <taxon>Dipodascomycetes</taxon>
        <taxon>Dipodascales</taxon>
        <taxon>Dipodascales incertae sedis</taxon>
        <taxon>Nadsonia</taxon>
    </lineage>
</organism>
<keyword evidence="5" id="KW-0539">Nucleus</keyword>
<comment type="subcellular location">
    <subcellularLocation>
        <location evidence="2">Chromosome</location>
        <location evidence="2">Centromere</location>
    </subcellularLocation>
    <subcellularLocation>
        <location evidence="1">Nucleus</location>
    </subcellularLocation>
</comment>
<dbReference type="PANTHER" id="PTHR31740:SF2">
    <property type="entry name" value="CENTROMERE PROTEIN L"/>
    <property type="match status" value="1"/>
</dbReference>
<evidence type="ECO:0000256" key="3">
    <source>
        <dbReference type="ARBA" id="ARBA00011060"/>
    </source>
</evidence>